<accession>A0A1I6G3F2</accession>
<keyword evidence="1" id="KW-0472">Membrane</keyword>
<feature type="transmembrane region" description="Helical" evidence="1">
    <location>
        <begin position="33"/>
        <end position="54"/>
    </location>
</feature>
<evidence type="ECO:0000256" key="1">
    <source>
        <dbReference type="SAM" id="Phobius"/>
    </source>
</evidence>
<proteinExistence type="predicted"/>
<name>A0A1I6G3F2_9GAMM</name>
<keyword evidence="1" id="KW-0812">Transmembrane</keyword>
<reference evidence="3" key="1">
    <citation type="submission" date="2016-10" db="EMBL/GenBank/DDBJ databases">
        <authorList>
            <person name="Varghese N."/>
            <person name="Submissions S."/>
        </authorList>
    </citation>
    <scope>NUCLEOTIDE SEQUENCE [LARGE SCALE GENOMIC DNA]</scope>
    <source>
        <strain evidence="3">CGMCC 1.7285</strain>
    </source>
</reference>
<sequence length="57" mass="6760">MTRFLFLIPLILSVVWFVYLRTHGWTLRQGLKGFIYIAIFSAFIAGFYTLMLWLTGR</sequence>
<evidence type="ECO:0000313" key="2">
    <source>
        <dbReference type="EMBL" id="SFR36748.1"/>
    </source>
</evidence>
<keyword evidence="3" id="KW-1185">Reference proteome</keyword>
<organism evidence="2 3">
    <name type="scientific">Pseudidiomarina maritima</name>
    <dbReference type="NCBI Taxonomy" id="519453"/>
    <lineage>
        <taxon>Bacteria</taxon>
        <taxon>Pseudomonadati</taxon>
        <taxon>Pseudomonadota</taxon>
        <taxon>Gammaproteobacteria</taxon>
        <taxon>Alteromonadales</taxon>
        <taxon>Idiomarinaceae</taxon>
        <taxon>Pseudidiomarina</taxon>
    </lineage>
</organism>
<gene>
    <name evidence="2" type="ORF">SAMN04488070_0106</name>
</gene>
<evidence type="ECO:0000313" key="3">
    <source>
        <dbReference type="Proteomes" id="UP000199424"/>
    </source>
</evidence>
<dbReference type="AlphaFoldDB" id="A0A1I6G3F2"/>
<protein>
    <submittedName>
        <fullName evidence="2">Uncharacterized protein</fullName>
    </submittedName>
</protein>
<dbReference type="Proteomes" id="UP000199424">
    <property type="component" value="Unassembled WGS sequence"/>
</dbReference>
<keyword evidence="1" id="KW-1133">Transmembrane helix</keyword>
<dbReference type="EMBL" id="FOYU01000001">
    <property type="protein sequence ID" value="SFR36748.1"/>
    <property type="molecule type" value="Genomic_DNA"/>
</dbReference>